<feature type="compositionally biased region" description="Low complexity" evidence="1">
    <location>
        <begin position="422"/>
        <end position="454"/>
    </location>
</feature>
<name>A0A8J4BT18_9CHLO</name>
<accession>A0A8J4BT18</accession>
<dbReference type="AlphaFoldDB" id="A0A8J4BT18"/>
<feature type="non-terminal residue" evidence="2">
    <location>
        <position position="1"/>
    </location>
</feature>
<keyword evidence="3" id="KW-1185">Reference proteome</keyword>
<dbReference type="EMBL" id="BNCO01000110">
    <property type="protein sequence ID" value="GIL68088.1"/>
    <property type="molecule type" value="Genomic_DNA"/>
</dbReference>
<gene>
    <name evidence="2" type="ORF">Vafri_21395</name>
</gene>
<reference evidence="2" key="1">
    <citation type="journal article" date="2021" name="Proc. Natl. Acad. Sci. U.S.A.">
        <title>Three genomes in the algal genus Volvox reveal the fate of a haploid sex-determining region after a transition to homothallism.</title>
        <authorList>
            <person name="Yamamoto K."/>
            <person name="Hamaji T."/>
            <person name="Kawai-Toyooka H."/>
            <person name="Matsuzaki R."/>
            <person name="Takahashi F."/>
            <person name="Nishimura Y."/>
            <person name="Kawachi M."/>
            <person name="Noguchi H."/>
            <person name="Minakuchi Y."/>
            <person name="Umen J.G."/>
            <person name="Toyoda A."/>
            <person name="Nozaki H."/>
        </authorList>
    </citation>
    <scope>NUCLEOTIDE SEQUENCE</scope>
    <source>
        <strain evidence="2">NIES-3780</strain>
    </source>
</reference>
<feature type="region of interest" description="Disordered" evidence="1">
    <location>
        <begin position="220"/>
        <end position="248"/>
    </location>
</feature>
<sequence length="663" mass="69199">APASRQPLARWDPLNVDVAVRQLLARAPFWSLLNIYGDSGRWNCVQNLTIAQMRQRLPAGHGCLHACVLGTAEPLPQGVWIPTSMVLPLAVLLQALAADDGGGGGGRGGLDYVPPSVADVRYYIEDAVRAVRGRPEAAARLEMHLRRLREPAAASVVPVAPAASGAACGMTRVELDPSAAEFVPTFQSRTTSAAASSQSGDAAADSGDVAASVAAVSTAQAPAASQAGKVDESTRSAAASVPKTPQVAPAEVTSEAGFAAAAVSAGATTSTFAGGSDGGGSRGSDGGYTAAPPTPTPSPAPDITLAGCAVPMATDKALEDDALASQNKRVQQQHMEAPAASRPVLVHPTALQLPTAAPAVGRLALPVLHQQGQEQQKQRGQGLVQGHSRTVPPYQPLGQHRTAHPRPHIPGQQQLQPEYNAVPQQQQQATVHHQPQQQQQVSMQQPGSFQLPQQPQQPPNHHQPEQPEQGGLLVPIPTPFLRFETAVFRLFQGDQGQYSFSSLWWYIEPTADGRQLGDVPRVNGPYSCEQMILAYIAQILEPEVLLCGTHSTVANPITPPLGSFRSLGALLAAAEEGRQYSLLLIPSERAIAPTPSVARPPYALTWVQRGGHESAAATSAGPTVHGQVQPGFMPPSLAAAVAAAAAQAARGTPDLGMVTTDSR</sequence>
<feature type="region of interest" description="Disordered" evidence="1">
    <location>
        <begin position="269"/>
        <end position="298"/>
    </location>
</feature>
<dbReference type="Proteomes" id="UP000747399">
    <property type="component" value="Unassembled WGS sequence"/>
</dbReference>
<feature type="compositionally biased region" description="Low complexity" evidence="1">
    <location>
        <begin position="370"/>
        <end position="386"/>
    </location>
</feature>
<feature type="region of interest" description="Disordered" evidence="1">
    <location>
        <begin position="370"/>
        <end position="475"/>
    </location>
</feature>
<evidence type="ECO:0000256" key="1">
    <source>
        <dbReference type="SAM" id="MobiDB-lite"/>
    </source>
</evidence>
<evidence type="ECO:0000313" key="2">
    <source>
        <dbReference type="EMBL" id="GIL68088.1"/>
    </source>
</evidence>
<protein>
    <submittedName>
        <fullName evidence="2">Uncharacterized protein</fullName>
    </submittedName>
</protein>
<evidence type="ECO:0000313" key="3">
    <source>
        <dbReference type="Proteomes" id="UP000747399"/>
    </source>
</evidence>
<proteinExistence type="predicted"/>
<comment type="caution">
    <text evidence="2">The sequence shown here is derived from an EMBL/GenBank/DDBJ whole genome shotgun (WGS) entry which is preliminary data.</text>
</comment>
<organism evidence="2 3">
    <name type="scientific">Volvox africanus</name>
    <dbReference type="NCBI Taxonomy" id="51714"/>
    <lineage>
        <taxon>Eukaryota</taxon>
        <taxon>Viridiplantae</taxon>
        <taxon>Chlorophyta</taxon>
        <taxon>core chlorophytes</taxon>
        <taxon>Chlorophyceae</taxon>
        <taxon>CS clade</taxon>
        <taxon>Chlamydomonadales</taxon>
        <taxon>Volvocaceae</taxon>
        <taxon>Volvox</taxon>
    </lineage>
</organism>
<feature type="compositionally biased region" description="Gly residues" evidence="1">
    <location>
        <begin position="275"/>
        <end position="286"/>
    </location>
</feature>